<evidence type="ECO:0000256" key="6">
    <source>
        <dbReference type="SAM" id="Phobius"/>
    </source>
</evidence>
<keyword evidence="5 6" id="KW-0472">Membrane</keyword>
<accession>A0A7W9D1C3</accession>
<proteinExistence type="predicted"/>
<feature type="transmembrane region" description="Helical" evidence="6">
    <location>
        <begin position="159"/>
        <end position="179"/>
    </location>
</feature>
<comment type="subcellular location">
    <subcellularLocation>
        <location evidence="1">Cell membrane</location>
        <topology evidence="1">Multi-pass membrane protein</topology>
    </subcellularLocation>
</comment>
<dbReference type="PANTHER" id="PTHR30086">
    <property type="entry name" value="ARGININE EXPORTER PROTEIN ARGO"/>
    <property type="match status" value="1"/>
</dbReference>
<sequence>MIMQYVLEFLGLMAVFSIFIVAPGADFAVILRQSIVHGRRAAVMTGLGMGFSLLFHISYTILGLGLIVSKSLMLFSLIKWAGVLYLAYLGIKSFREPGFKVKEIEIGEEDRKPVSIWRCLATGFITNALNPKPVLFFLSLFSTLVHHDTPALIQFSYGIGMATALVAWFAGVSVFFTVKPVRDRFIASGKWFNRITGAALVGFGIRLALARAAD</sequence>
<name>A0A7W9D1C3_9HYPH</name>
<keyword evidence="8" id="KW-1185">Reference proteome</keyword>
<dbReference type="InterPro" id="IPR001123">
    <property type="entry name" value="LeuE-type"/>
</dbReference>
<keyword evidence="3 6" id="KW-0812">Transmembrane</keyword>
<comment type="caution">
    <text evidence="7">The sequence shown here is derived from an EMBL/GenBank/DDBJ whole genome shotgun (WGS) entry which is preliminary data.</text>
</comment>
<reference evidence="7 8" key="1">
    <citation type="submission" date="2020-08" db="EMBL/GenBank/DDBJ databases">
        <title>Genomic Encyclopedia of Type Strains, Phase IV (KMG-V): Genome sequencing to study the core and pangenomes of soil and plant-associated prokaryotes.</title>
        <authorList>
            <person name="Whitman W."/>
        </authorList>
    </citation>
    <scope>NUCLEOTIDE SEQUENCE [LARGE SCALE GENOMIC DNA]</scope>
    <source>
        <strain evidence="7 8">SEMIA 4064</strain>
    </source>
</reference>
<protein>
    <submittedName>
        <fullName evidence="7">RhtB (Resistance to homoserine/threonine) family protein</fullName>
    </submittedName>
</protein>
<dbReference type="Pfam" id="PF01810">
    <property type="entry name" value="LysE"/>
    <property type="match status" value="1"/>
</dbReference>
<dbReference type="GO" id="GO:0005886">
    <property type="term" value="C:plasma membrane"/>
    <property type="evidence" value="ECO:0007669"/>
    <property type="project" value="UniProtKB-SubCell"/>
</dbReference>
<evidence type="ECO:0000313" key="8">
    <source>
        <dbReference type="Proteomes" id="UP000549882"/>
    </source>
</evidence>
<organism evidence="7 8">
    <name type="scientific">Rhizobium paranaense</name>
    <dbReference type="NCBI Taxonomy" id="1650438"/>
    <lineage>
        <taxon>Bacteria</taxon>
        <taxon>Pseudomonadati</taxon>
        <taxon>Pseudomonadota</taxon>
        <taxon>Alphaproteobacteria</taxon>
        <taxon>Hyphomicrobiales</taxon>
        <taxon>Rhizobiaceae</taxon>
        <taxon>Rhizobium/Agrobacterium group</taxon>
        <taxon>Rhizobium</taxon>
    </lineage>
</organism>
<keyword evidence="2" id="KW-1003">Cell membrane</keyword>
<evidence type="ECO:0000256" key="5">
    <source>
        <dbReference type="ARBA" id="ARBA00023136"/>
    </source>
</evidence>
<feature type="transmembrane region" description="Helical" evidence="6">
    <location>
        <begin position="6"/>
        <end position="31"/>
    </location>
</feature>
<evidence type="ECO:0000256" key="1">
    <source>
        <dbReference type="ARBA" id="ARBA00004651"/>
    </source>
</evidence>
<dbReference type="Proteomes" id="UP000549882">
    <property type="component" value="Unassembled WGS sequence"/>
</dbReference>
<dbReference type="EMBL" id="JACHBI010000004">
    <property type="protein sequence ID" value="MBB5574038.1"/>
    <property type="molecule type" value="Genomic_DNA"/>
</dbReference>
<evidence type="ECO:0000313" key="7">
    <source>
        <dbReference type="EMBL" id="MBB5574038.1"/>
    </source>
</evidence>
<dbReference type="PANTHER" id="PTHR30086:SF21">
    <property type="entry name" value="TRANSPORT PROTEIN"/>
    <property type="match status" value="1"/>
</dbReference>
<feature type="transmembrane region" description="Helical" evidence="6">
    <location>
        <begin position="73"/>
        <end position="91"/>
    </location>
</feature>
<dbReference type="GO" id="GO:0015171">
    <property type="term" value="F:amino acid transmembrane transporter activity"/>
    <property type="evidence" value="ECO:0007669"/>
    <property type="project" value="TreeGrafter"/>
</dbReference>
<feature type="transmembrane region" description="Helical" evidence="6">
    <location>
        <begin position="191"/>
        <end position="209"/>
    </location>
</feature>
<evidence type="ECO:0000256" key="2">
    <source>
        <dbReference type="ARBA" id="ARBA00022475"/>
    </source>
</evidence>
<evidence type="ECO:0000256" key="3">
    <source>
        <dbReference type="ARBA" id="ARBA00022692"/>
    </source>
</evidence>
<gene>
    <name evidence="7" type="ORF">GGD50_002660</name>
</gene>
<dbReference type="AlphaFoldDB" id="A0A7W9D1C3"/>
<evidence type="ECO:0000256" key="4">
    <source>
        <dbReference type="ARBA" id="ARBA00022989"/>
    </source>
</evidence>
<dbReference type="PIRSF" id="PIRSF006324">
    <property type="entry name" value="LeuE"/>
    <property type="match status" value="1"/>
</dbReference>
<keyword evidence="4 6" id="KW-1133">Transmembrane helix</keyword>
<feature type="transmembrane region" description="Helical" evidence="6">
    <location>
        <begin position="43"/>
        <end position="67"/>
    </location>
</feature>